<dbReference type="EMBL" id="JAODUO010000726">
    <property type="protein sequence ID" value="KAK2175504.1"/>
    <property type="molecule type" value="Genomic_DNA"/>
</dbReference>
<comment type="caution">
    <text evidence="2">The sequence shown here is derived from an EMBL/GenBank/DDBJ whole genome shotgun (WGS) entry which is preliminary data.</text>
</comment>
<proteinExistence type="predicted"/>
<keyword evidence="3" id="KW-1185">Reference proteome</keyword>
<accession>A0AAD9KPX6</accession>
<name>A0AAD9KPX6_RIDPI</name>
<feature type="chain" id="PRO_5042133551" evidence="1">
    <location>
        <begin position="23"/>
        <end position="2076"/>
    </location>
</feature>
<sequence>MSKFRDMSRLLLAALLVAVASADGDMTMDKSQVKILSDSGEMQFRRQLADGSTLTDPVKIKMAQVVQVDADGAEVATCATTPGAPQAPSKNFAGFAGKAFNIEAMRSAQALPNAGSMKASMTKFAADLGADVGKMSIDLALAEEDGEVSIAGEQQTLKKGDMKFNMELTDWNWCGDDGASGSAAFLDVYIEVTGKQPPAIDSALSATAPASFELGDGMKMSFSGKVNKDSAAEWTDMPTGYPKINPQNANQFIVRFPRFGSKLIYDPTVYEDATDMTMDKSQVKILSDSGEMQFRRQLADGSTLTDPVKIKMAQVVQIDADGAEVATCATTSGAPQAPSKNFAGFAGKNFNIEAMRSAQALPNAGSMKASMTKFAADLGADVGKMSIDLALAEEDGEVSIAGEQQTLKKGDMKFNMELTDWNWCGDDGASGSAAFLDVYIEVTGKQPPAIDSALSATAPASFELGDGMKMSFSGKVNKDSAAEWTDMPTGYPKINPQNANQFIVRFPRFGSKLIYDPTVYEDATDMTMDKSQVKILSDSGEMQFRRQLADGSTLTDPVKIKMAQVVQIDADGAEVATCATTSGAPQAPSKNFAGFAGKNFNIEAMRSAQALPNAGSMKASMTKFAADLGADVGKMSIDLALAEEDGEVSIAGEQQTLKKGDMKFNMELTDWNWCGDDGASGAAAFLDVYIEVTAKQPPAIDSALSATAPASFELGDGMKMSFSGKVNKDSAAEWTDMPTGYPKINPQNANQFIVRFPRFGSKLIYDPTVSAEDATENSYKDMTMDKSQVKILSDSGEMQFRRQLADGSTLTDPVKIKMAQVVQIDADGAEVATCATTSGAPQAPSKNFAGFAGKAFNIEAMRSAQALPNAGSMKASMTKFAADLGADVGKMSIDLALAEEDGEVSIAGEQQTLKKGDMKFNMELTDWNWCGDDGASGAAAFLDVYIEVTAKQPPAIDSALSATAPASFELGDGMKMSFSGKVNKDSAAEWTDMPTGYPKINPQNANQFIVRFPRFGSKLIYDPTVSAEDATENSYKDMTMDKSQVKILSDSGEMQFQRQLADGSTLTDPVKIKMAQVVQIDADGAEVATCATTSGAPQAPSKNFAGFAGKAFNIESMRSAQALPNAGSMKASMTKFAADLGADVGKMSIDLALAEEEGEVSIAGEKQTLKKGDMKFNMELTDWNWCGDDGASGAAAFLDVYIEVTAKQPPAIDSALSATAPASFELGDGMKMSFSGKVNKDSAAEWTDMPTGYPKINPQNANQFIVRFPRFGSKLIYDPTVYEDATDMTMDKSQVKILSDSGEMQFRRQLADGSTLTDPVKIKMAQVVQIDADGAEVATCATTSGAPQAPSKNFAGFAGKNFNIEAMRSAQALPNAGSMKASMTKFAADLGADVGKMSIDLALAEEEGEVSIAGEKQTLKKGDMKFNMELTDWNWCGDDGASGAAAFLDVYIEVTAKQPPAIDSGRSATAPASFELGDGMKMSFSGKVNKDSAAEWTDMPTGYPKINPQNANQFIVRFPRFGSKLIYDPTVSAEDATENSYKDMTMDKSQVKILSDSGEMQFRRQLAEGSTLTDPVKIKMAQVVQIDADGAEVATCATTSGAPQAPSKNFAGFAGKAFNIEAMRSAQALPNAGSMKASMTKFAADLGADVGKMSIDLALAEEEGEVSIAGEKQTLKKGDMKFNMELTDWNWCGDNGASGAAAFLDVYIEVTAKQPPAIDSALSATAPASFELGDGMKMSFSGKVNKDSAAEWTDMPTGYPKINPQNANQFIVRFPRFGSKLIYDPTVSAEDATENSYKDMTMDKSQVKILSDSGEMQFRRQLADGSTLTDPVKIKMAEVVQVKADGSEVTTCSKMSSAPEIPKKKFDSFAGKAFNIESTRSSQTMANAGTMKASMTKFEANLGDDVGKISIDLALAEQAGVVTVAEEKQILKKGDMKFNLELSEWNWCGESGASGAAEFLDVYIEVKGKKTPSLKRDRSATVPASFDLGDNMTMSFSGKFKMDTEGWANMTDGYPKMDPQNSTRFIVRFPRFTDKIVYDPTVAGDDSESSGDSAASGLHVSAILVALVTLMVYVMV</sequence>
<reference evidence="2" key="1">
    <citation type="journal article" date="2023" name="Mol. Biol. Evol.">
        <title>Third-Generation Sequencing Reveals the Adaptive Role of the Epigenome in Three Deep-Sea Polychaetes.</title>
        <authorList>
            <person name="Perez M."/>
            <person name="Aroh O."/>
            <person name="Sun Y."/>
            <person name="Lan Y."/>
            <person name="Juniper S.K."/>
            <person name="Young C.R."/>
            <person name="Angers B."/>
            <person name="Qian P.Y."/>
        </authorList>
    </citation>
    <scope>NUCLEOTIDE SEQUENCE</scope>
    <source>
        <strain evidence="2">R07B-5</strain>
    </source>
</reference>
<organism evidence="2 3">
    <name type="scientific">Ridgeia piscesae</name>
    <name type="common">Tubeworm</name>
    <dbReference type="NCBI Taxonomy" id="27915"/>
    <lineage>
        <taxon>Eukaryota</taxon>
        <taxon>Metazoa</taxon>
        <taxon>Spiralia</taxon>
        <taxon>Lophotrochozoa</taxon>
        <taxon>Annelida</taxon>
        <taxon>Polychaeta</taxon>
        <taxon>Sedentaria</taxon>
        <taxon>Canalipalpata</taxon>
        <taxon>Sabellida</taxon>
        <taxon>Siboglinidae</taxon>
        <taxon>Ridgeia</taxon>
    </lineage>
</organism>
<dbReference type="Proteomes" id="UP001209878">
    <property type="component" value="Unassembled WGS sequence"/>
</dbReference>
<evidence type="ECO:0000313" key="2">
    <source>
        <dbReference type="EMBL" id="KAK2175504.1"/>
    </source>
</evidence>
<feature type="signal peptide" evidence="1">
    <location>
        <begin position="1"/>
        <end position="22"/>
    </location>
</feature>
<protein>
    <submittedName>
        <fullName evidence="2">Uncharacterized protein</fullName>
    </submittedName>
</protein>
<keyword evidence="1" id="KW-0732">Signal</keyword>
<evidence type="ECO:0000313" key="3">
    <source>
        <dbReference type="Proteomes" id="UP001209878"/>
    </source>
</evidence>
<evidence type="ECO:0000256" key="1">
    <source>
        <dbReference type="SAM" id="SignalP"/>
    </source>
</evidence>
<gene>
    <name evidence="2" type="ORF">NP493_727g00039</name>
</gene>